<feature type="transmembrane region" description="Helical" evidence="3">
    <location>
        <begin position="12"/>
        <end position="37"/>
    </location>
</feature>
<protein>
    <recommendedName>
        <fullName evidence="2">N-acetylglucosaminylphosphatidylinositol deacetylase</fullName>
        <ecNumber evidence="2">3.5.1.89</ecNumber>
    </recommendedName>
</protein>
<feature type="transmembrane region" description="Helical" evidence="3">
    <location>
        <begin position="181"/>
        <end position="197"/>
    </location>
</feature>
<keyword evidence="3" id="KW-0812">Transmembrane</keyword>
<dbReference type="Gene3D" id="3.40.50.10320">
    <property type="entry name" value="LmbE-like"/>
    <property type="match status" value="1"/>
</dbReference>
<dbReference type="PANTHER" id="PTHR12993">
    <property type="entry name" value="N-ACETYLGLUCOSAMINYL-PHOSPHATIDYLINOSITOL DE-N-ACETYLASE-RELATED"/>
    <property type="match status" value="1"/>
</dbReference>
<evidence type="ECO:0000256" key="2">
    <source>
        <dbReference type="ARBA" id="ARBA00012176"/>
    </source>
</evidence>
<dbReference type="GeneID" id="63689432"/>
<dbReference type="GO" id="GO:0006506">
    <property type="term" value="P:GPI anchor biosynthetic process"/>
    <property type="evidence" value="ECO:0007669"/>
    <property type="project" value="UniProtKB-UniPathway"/>
</dbReference>
<dbReference type="PANTHER" id="PTHR12993:SF11">
    <property type="entry name" value="N-ACETYLGLUCOSAMINYL-PHOSPHATIDYLINOSITOL DE-N-ACETYLASE"/>
    <property type="match status" value="1"/>
</dbReference>
<evidence type="ECO:0000313" key="5">
    <source>
        <dbReference type="Proteomes" id="UP000030653"/>
    </source>
</evidence>
<feature type="non-terminal residue" evidence="4">
    <location>
        <position position="1"/>
    </location>
</feature>
<dbReference type="OrthoDB" id="440160at2759"/>
<evidence type="ECO:0000313" key="4">
    <source>
        <dbReference type="EMBL" id="EJT99247.1"/>
    </source>
</evidence>
<evidence type="ECO:0000256" key="3">
    <source>
        <dbReference type="SAM" id="Phobius"/>
    </source>
</evidence>
<proteinExistence type="inferred from homology"/>
<dbReference type="OMA" id="YVLESVN"/>
<dbReference type="Pfam" id="PF02585">
    <property type="entry name" value="PIG-L"/>
    <property type="match status" value="1"/>
</dbReference>
<dbReference type="EMBL" id="JH795870">
    <property type="protein sequence ID" value="EJT99247.1"/>
    <property type="molecule type" value="Genomic_DNA"/>
</dbReference>
<dbReference type="AlphaFoldDB" id="M5G660"/>
<comment type="similarity">
    <text evidence="1">Belongs to the PIGL family.</text>
</comment>
<dbReference type="GO" id="GO:0000225">
    <property type="term" value="F:N-acetylglucosaminylphosphatidylinositol deacetylase activity"/>
    <property type="evidence" value="ECO:0007669"/>
    <property type="project" value="UniProtKB-EC"/>
</dbReference>
<dbReference type="RefSeq" id="XP_040626145.1">
    <property type="nucleotide sequence ID" value="XM_040774370.1"/>
</dbReference>
<reference evidence="4 5" key="1">
    <citation type="journal article" date="2012" name="Science">
        <title>The Paleozoic origin of enzymatic lignin decomposition reconstructed from 31 fungal genomes.</title>
        <authorList>
            <person name="Floudas D."/>
            <person name="Binder M."/>
            <person name="Riley R."/>
            <person name="Barry K."/>
            <person name="Blanchette R.A."/>
            <person name="Henrissat B."/>
            <person name="Martinez A.T."/>
            <person name="Otillar R."/>
            <person name="Spatafora J.W."/>
            <person name="Yadav J.S."/>
            <person name="Aerts A."/>
            <person name="Benoit I."/>
            <person name="Boyd A."/>
            <person name="Carlson A."/>
            <person name="Copeland A."/>
            <person name="Coutinho P.M."/>
            <person name="de Vries R.P."/>
            <person name="Ferreira P."/>
            <person name="Findley K."/>
            <person name="Foster B."/>
            <person name="Gaskell J."/>
            <person name="Glotzer D."/>
            <person name="Gorecki P."/>
            <person name="Heitman J."/>
            <person name="Hesse C."/>
            <person name="Hori C."/>
            <person name="Igarashi K."/>
            <person name="Jurgens J.A."/>
            <person name="Kallen N."/>
            <person name="Kersten P."/>
            <person name="Kohler A."/>
            <person name="Kuees U."/>
            <person name="Kumar T.K.A."/>
            <person name="Kuo A."/>
            <person name="LaButti K."/>
            <person name="Larrondo L.F."/>
            <person name="Lindquist E."/>
            <person name="Ling A."/>
            <person name="Lombard V."/>
            <person name="Lucas S."/>
            <person name="Lundell T."/>
            <person name="Martin R."/>
            <person name="McLaughlin D.J."/>
            <person name="Morgenstern I."/>
            <person name="Morin E."/>
            <person name="Murat C."/>
            <person name="Nagy L.G."/>
            <person name="Nolan M."/>
            <person name="Ohm R.A."/>
            <person name="Patyshakuliyeva A."/>
            <person name="Rokas A."/>
            <person name="Ruiz-Duenas F.J."/>
            <person name="Sabat G."/>
            <person name="Salamov A."/>
            <person name="Samejima M."/>
            <person name="Schmutz J."/>
            <person name="Slot J.C."/>
            <person name="St John F."/>
            <person name="Stenlid J."/>
            <person name="Sun H."/>
            <person name="Sun S."/>
            <person name="Syed K."/>
            <person name="Tsang A."/>
            <person name="Wiebenga A."/>
            <person name="Young D."/>
            <person name="Pisabarro A."/>
            <person name="Eastwood D.C."/>
            <person name="Martin F."/>
            <person name="Cullen D."/>
            <person name="Grigoriev I.V."/>
            <person name="Hibbett D.S."/>
        </authorList>
    </citation>
    <scope>NUCLEOTIDE SEQUENCE [LARGE SCALE GENOMIC DNA]</scope>
    <source>
        <strain evidence="4 5">DJM-731 SS1</strain>
    </source>
</reference>
<dbReference type="GO" id="GO:0016020">
    <property type="term" value="C:membrane"/>
    <property type="evidence" value="ECO:0007669"/>
    <property type="project" value="GOC"/>
</dbReference>
<evidence type="ECO:0000256" key="1">
    <source>
        <dbReference type="ARBA" id="ARBA00006066"/>
    </source>
</evidence>
<dbReference type="EC" id="3.5.1.89" evidence="2"/>
<dbReference type="SUPFAM" id="SSF102588">
    <property type="entry name" value="LmbE-like"/>
    <property type="match status" value="1"/>
</dbReference>
<keyword evidence="5" id="KW-1185">Reference proteome</keyword>
<sequence length="205" mass="23152">ALLLTAHPDDESMFFAPTLLSLITAGWEVWILCLSVGDAQGLGEVRRAEIGDAAEELGIGRGRVNVLHDTRLPDSMSVSWSSDVILEHLNAFLHEHDNVTLLLTFDTLGVSGHVNHASLPLALHSALPPAYTLLSSPLWNKYTSLISYFLPLHPTPSARYSLFPSEYVKALRVMRKHKSQMVWFRWLWITFSRYMWVNEFLPLSP</sequence>
<dbReference type="UniPathway" id="UPA00196"/>
<dbReference type="InterPro" id="IPR003737">
    <property type="entry name" value="GlcNAc_PI_deacetylase-related"/>
</dbReference>
<dbReference type="HOGENOM" id="CLU_034979_1_0_1"/>
<gene>
    <name evidence="4" type="ORF">DACRYDRAFT_33219</name>
</gene>
<dbReference type="InterPro" id="IPR024078">
    <property type="entry name" value="LmbE-like_dom_sf"/>
</dbReference>
<name>M5G660_DACPD</name>
<feature type="non-terminal residue" evidence="4">
    <location>
        <position position="205"/>
    </location>
</feature>
<accession>M5G660</accession>
<keyword evidence="3" id="KW-1133">Transmembrane helix</keyword>
<keyword evidence="3" id="KW-0472">Membrane</keyword>
<dbReference type="Proteomes" id="UP000030653">
    <property type="component" value="Unassembled WGS sequence"/>
</dbReference>
<organism evidence="4 5">
    <name type="scientific">Dacryopinax primogenitus (strain DJM 731)</name>
    <name type="common">Brown rot fungus</name>
    <dbReference type="NCBI Taxonomy" id="1858805"/>
    <lineage>
        <taxon>Eukaryota</taxon>
        <taxon>Fungi</taxon>
        <taxon>Dikarya</taxon>
        <taxon>Basidiomycota</taxon>
        <taxon>Agaricomycotina</taxon>
        <taxon>Dacrymycetes</taxon>
        <taxon>Dacrymycetales</taxon>
        <taxon>Dacrymycetaceae</taxon>
        <taxon>Dacryopinax</taxon>
    </lineage>
</organism>
<dbReference type="GO" id="GO:0005783">
    <property type="term" value="C:endoplasmic reticulum"/>
    <property type="evidence" value="ECO:0007669"/>
    <property type="project" value="TreeGrafter"/>
</dbReference>
<dbReference type="STRING" id="1858805.M5G660"/>